<dbReference type="Pfam" id="PF00089">
    <property type="entry name" value="Trypsin"/>
    <property type="match status" value="1"/>
</dbReference>
<evidence type="ECO:0000256" key="8">
    <source>
        <dbReference type="ARBA" id="ARBA00036320"/>
    </source>
</evidence>
<dbReference type="GO" id="GO:0007586">
    <property type="term" value="P:digestion"/>
    <property type="evidence" value="ECO:0007669"/>
    <property type="project" value="UniProtKB-KW"/>
</dbReference>
<dbReference type="PROSITE" id="PS50240">
    <property type="entry name" value="TRYPSIN_DOM"/>
    <property type="match status" value="1"/>
</dbReference>
<sequence>MKFFILSTLFLVTGAVFFFDEDLQESDNLLYLMYLNSSYQPCVGTLIAPKWVLTAAQCFLPCFWFLDWSFFLELCEEWSPSHCLVLLPKAPFISQYIDLQIFFHGGSRVVQDSSGEILSYEKIIIHPNFTVTSPKNDLMLIKLSMSLTFFYNMEFRLPTFKMSGVNSCLIPTWVQNKEYDGNSEFVQHTIKTFMHSDANCAKLLGSKFLEDMFCVGFVPGSREYCQGIRAAPAVCGNELQGIMSWETGCVLMGYISAFTNIYNHLPWINSIINTK</sequence>
<dbReference type="PANTHER" id="PTHR24264:SF15">
    <property type="entry name" value="RIKEN CDNA 2210010C04 GENE"/>
    <property type="match status" value="1"/>
</dbReference>
<feature type="domain" description="Peptidase S1" evidence="11">
    <location>
        <begin position="11"/>
        <end position="273"/>
    </location>
</feature>
<evidence type="ECO:0000256" key="7">
    <source>
        <dbReference type="ARBA" id="ARBA00023157"/>
    </source>
</evidence>
<keyword evidence="5" id="KW-0378">Hydrolase</keyword>
<reference evidence="12 13" key="1">
    <citation type="journal article" date="2011" name="Nature">
        <title>A high-resolution map of human evolutionary constraint using 29 mammals.</title>
        <authorList>
            <person name="Lindblad-Toh K."/>
            <person name="Garber M."/>
            <person name="Zuk O."/>
            <person name="Lin M.F."/>
            <person name="Parker B.J."/>
            <person name="Washietl S."/>
            <person name="Kheradpour P."/>
            <person name="Ernst J."/>
            <person name="Jordan G."/>
            <person name="Mauceli E."/>
            <person name="Ward L.D."/>
            <person name="Lowe C.B."/>
            <person name="Holloway A.K."/>
            <person name="Clamp M."/>
            <person name="Gnerre S."/>
            <person name="Alfoldi J."/>
            <person name="Beal K."/>
            <person name="Chang J."/>
            <person name="Clawson H."/>
            <person name="Cuff J."/>
            <person name="Di Palma F."/>
            <person name="Fitzgerald S."/>
            <person name="Flicek P."/>
            <person name="Guttman M."/>
            <person name="Hubisz M.J."/>
            <person name="Jaffe D.B."/>
            <person name="Jungreis I."/>
            <person name="Kent W.J."/>
            <person name="Kostka D."/>
            <person name="Lara M."/>
            <person name="Martins A.L."/>
            <person name="Massingham T."/>
            <person name="Moltke I."/>
            <person name="Raney B.J."/>
            <person name="Rasmussen M.D."/>
            <person name="Robinson J."/>
            <person name="Stark A."/>
            <person name="Vilella A.J."/>
            <person name="Wen J."/>
            <person name="Xie X."/>
            <person name="Zody M.C."/>
            <person name="Baldwin J."/>
            <person name="Bloom T."/>
            <person name="Chin C.W."/>
            <person name="Heiman D."/>
            <person name="Nicol R."/>
            <person name="Nusbaum C."/>
            <person name="Young S."/>
            <person name="Wilkinson J."/>
            <person name="Worley K.C."/>
            <person name="Kovar C.L."/>
            <person name="Muzny D.M."/>
            <person name="Gibbs R.A."/>
            <person name="Cree A."/>
            <person name="Dihn H.H."/>
            <person name="Fowler G."/>
            <person name="Jhangiani S."/>
            <person name="Joshi V."/>
            <person name="Lee S."/>
            <person name="Lewis L.R."/>
            <person name="Nazareth L.V."/>
            <person name="Okwuonu G."/>
            <person name="Santibanez J."/>
            <person name="Warren W.C."/>
            <person name="Mardis E.R."/>
            <person name="Weinstock G.M."/>
            <person name="Wilson R.K."/>
            <person name="Delehaunty K."/>
            <person name="Dooling D."/>
            <person name="Fronik C."/>
            <person name="Fulton L."/>
            <person name="Fulton B."/>
            <person name="Graves T."/>
            <person name="Minx P."/>
            <person name="Sodergren E."/>
            <person name="Birney E."/>
            <person name="Margulies E.H."/>
            <person name="Herrero J."/>
            <person name="Green E.D."/>
            <person name="Haussler D."/>
            <person name="Siepel A."/>
            <person name="Goldman N."/>
            <person name="Pollard K.S."/>
            <person name="Pedersen J.S."/>
            <person name="Lander E.S."/>
            <person name="Kellis M."/>
        </authorList>
    </citation>
    <scope>NUCLEOTIDE SEQUENCE [LARGE SCALE GENOMIC DNA]</scope>
    <source>
        <strain evidence="13">Thorbecke</strain>
    </source>
</reference>
<evidence type="ECO:0000256" key="3">
    <source>
        <dbReference type="ARBA" id="ARBA00022670"/>
    </source>
</evidence>
<keyword evidence="4" id="KW-0222">Digestion</keyword>
<dbReference type="InterPro" id="IPR001314">
    <property type="entry name" value="Peptidase_S1A"/>
</dbReference>
<evidence type="ECO:0000256" key="10">
    <source>
        <dbReference type="SAM" id="SignalP"/>
    </source>
</evidence>
<dbReference type="InterPro" id="IPR043504">
    <property type="entry name" value="Peptidase_S1_PA_chymotrypsin"/>
</dbReference>
<dbReference type="InterPro" id="IPR001254">
    <property type="entry name" value="Trypsin_dom"/>
</dbReference>
<dbReference type="EC" id="3.4.21.4" evidence="9"/>
<dbReference type="AlphaFoldDB" id="A0A5F9C8L7"/>
<evidence type="ECO:0000256" key="2">
    <source>
        <dbReference type="ARBA" id="ARBA00022525"/>
    </source>
</evidence>
<name>A0A5F9C8L7_RABIT</name>
<reference evidence="12" key="3">
    <citation type="submission" date="2025-09" db="UniProtKB">
        <authorList>
            <consortium name="Ensembl"/>
        </authorList>
    </citation>
    <scope>IDENTIFICATION</scope>
    <source>
        <strain evidence="12">Thorbecke</strain>
    </source>
</reference>
<dbReference type="Ensembl" id="ENSOCUT00000064112.1">
    <property type="protein sequence ID" value="ENSOCUP00000029859.1"/>
    <property type="gene ID" value="ENSOCUG00000022171.3"/>
</dbReference>
<dbReference type="PANTHER" id="PTHR24264">
    <property type="entry name" value="TRYPSIN-RELATED"/>
    <property type="match status" value="1"/>
</dbReference>
<dbReference type="GeneTree" id="ENSGT01020000230389"/>
<dbReference type="RefSeq" id="XP_069927493.1">
    <property type="nucleotide sequence ID" value="XM_070071392.1"/>
</dbReference>
<reference evidence="12" key="2">
    <citation type="submission" date="2025-08" db="UniProtKB">
        <authorList>
            <consortium name="Ensembl"/>
        </authorList>
    </citation>
    <scope>IDENTIFICATION</scope>
    <source>
        <strain evidence="12">Thorbecke</strain>
    </source>
</reference>
<evidence type="ECO:0000259" key="11">
    <source>
        <dbReference type="PROSITE" id="PS50240"/>
    </source>
</evidence>
<evidence type="ECO:0000313" key="13">
    <source>
        <dbReference type="Proteomes" id="UP000001811"/>
    </source>
</evidence>
<dbReference type="SMART" id="SM00020">
    <property type="entry name" value="Tryp_SPc"/>
    <property type="match status" value="1"/>
</dbReference>
<dbReference type="Gene3D" id="2.40.10.10">
    <property type="entry name" value="Trypsin-like serine proteases"/>
    <property type="match status" value="1"/>
</dbReference>
<evidence type="ECO:0000256" key="6">
    <source>
        <dbReference type="ARBA" id="ARBA00022825"/>
    </source>
</evidence>
<keyword evidence="10" id="KW-0732">Signal</keyword>
<dbReference type="GeneID" id="103345235"/>
<dbReference type="InterPro" id="IPR009003">
    <property type="entry name" value="Peptidase_S1_PA"/>
</dbReference>
<dbReference type="Proteomes" id="UP000001811">
    <property type="component" value="Unplaced"/>
</dbReference>
<keyword evidence="6" id="KW-0720">Serine protease</keyword>
<evidence type="ECO:0000256" key="1">
    <source>
        <dbReference type="ARBA" id="ARBA00004613"/>
    </source>
</evidence>
<comment type="catalytic activity">
    <reaction evidence="8">
        <text>Preferential cleavage: Arg-|-Xaa, Lys-|-Xaa.</text>
        <dbReference type="EC" id="3.4.21.4"/>
    </reaction>
</comment>
<keyword evidence="13" id="KW-1185">Reference proteome</keyword>
<evidence type="ECO:0000256" key="9">
    <source>
        <dbReference type="ARBA" id="ARBA00038868"/>
    </source>
</evidence>
<dbReference type="InParanoid" id="A0A5F9C8L7"/>
<gene>
    <name evidence="12" type="primary">LOC103345235</name>
</gene>
<keyword evidence="3" id="KW-0645">Protease</keyword>
<dbReference type="PRINTS" id="PR00722">
    <property type="entry name" value="CHYMOTRYPSIN"/>
</dbReference>
<accession>A0A5F9C8L7</accession>
<dbReference type="FunFam" id="2.40.10.10:FF:000049">
    <property type="entry name" value="probable inactive serine protease 37"/>
    <property type="match status" value="1"/>
</dbReference>
<feature type="chain" id="PRO_5023837304" description="trypsin" evidence="10">
    <location>
        <begin position="16"/>
        <end position="275"/>
    </location>
</feature>
<feature type="signal peptide" evidence="10">
    <location>
        <begin position="1"/>
        <end position="15"/>
    </location>
</feature>
<dbReference type="Bgee" id="ENSOCUG00000022171">
    <property type="expression patterns" value="Expressed in testis and 3 other cell types or tissues"/>
</dbReference>
<dbReference type="SUPFAM" id="SSF50494">
    <property type="entry name" value="Trypsin-like serine proteases"/>
    <property type="match status" value="1"/>
</dbReference>
<evidence type="ECO:0000256" key="4">
    <source>
        <dbReference type="ARBA" id="ARBA00022757"/>
    </source>
</evidence>
<dbReference type="GO" id="GO:0004252">
    <property type="term" value="F:serine-type endopeptidase activity"/>
    <property type="evidence" value="ECO:0007669"/>
    <property type="project" value="UniProtKB-EC"/>
</dbReference>
<keyword evidence="2" id="KW-0964">Secreted</keyword>
<evidence type="ECO:0000256" key="5">
    <source>
        <dbReference type="ARBA" id="ARBA00022801"/>
    </source>
</evidence>
<evidence type="ECO:0000313" key="12">
    <source>
        <dbReference type="Ensembl" id="ENSOCUP00000029859.1"/>
    </source>
</evidence>
<keyword evidence="7" id="KW-1015">Disulfide bond</keyword>
<protein>
    <recommendedName>
        <fullName evidence="9">trypsin</fullName>
        <ecNumber evidence="9">3.4.21.4</ecNumber>
    </recommendedName>
</protein>
<dbReference type="InterPro" id="IPR050127">
    <property type="entry name" value="Serine_Proteases_S1"/>
</dbReference>
<comment type="subcellular location">
    <subcellularLocation>
        <location evidence="1">Secreted</location>
    </subcellularLocation>
</comment>
<organism evidence="12 13">
    <name type="scientific">Oryctolagus cuniculus</name>
    <name type="common">Rabbit</name>
    <dbReference type="NCBI Taxonomy" id="9986"/>
    <lineage>
        <taxon>Eukaryota</taxon>
        <taxon>Metazoa</taxon>
        <taxon>Chordata</taxon>
        <taxon>Craniata</taxon>
        <taxon>Vertebrata</taxon>
        <taxon>Euteleostomi</taxon>
        <taxon>Mammalia</taxon>
        <taxon>Eutheria</taxon>
        <taxon>Euarchontoglires</taxon>
        <taxon>Glires</taxon>
        <taxon>Lagomorpha</taxon>
        <taxon>Leporidae</taxon>
        <taxon>Oryctolagus</taxon>
    </lineage>
</organism>
<dbReference type="STRING" id="9986.ENSOCUP00000029859"/>
<proteinExistence type="predicted"/>
<dbReference type="GO" id="GO:0005615">
    <property type="term" value="C:extracellular space"/>
    <property type="evidence" value="ECO:0007669"/>
    <property type="project" value="TreeGrafter"/>
</dbReference>
<dbReference type="GO" id="GO:0006508">
    <property type="term" value="P:proteolysis"/>
    <property type="evidence" value="ECO:0007669"/>
    <property type="project" value="UniProtKB-KW"/>
</dbReference>